<evidence type="ECO:0000313" key="1">
    <source>
        <dbReference type="EMBL" id="RWR12217.1"/>
    </source>
</evidence>
<dbReference type="Pfam" id="PF17334">
    <property type="entry name" value="CsgA"/>
    <property type="match status" value="1"/>
</dbReference>
<dbReference type="AlphaFoldDB" id="A0A443IVP7"/>
<dbReference type="OrthoDB" id="2938007at2"/>
<sequence length="83" mass="9979">MDHTLGYLREALSNYEDDGRAQNLFKQLSNHHYENEKDFVETLESEEIQYLDSILETEIRYAKQAQDEKRLKELNEVQEQLFP</sequence>
<proteinExistence type="predicted"/>
<name>A0A443IVP7_9BACI</name>
<comment type="caution">
    <text evidence="1">The sequence shown here is derived from an EMBL/GenBank/DDBJ whole genome shotgun (WGS) entry which is preliminary data.</text>
</comment>
<dbReference type="Proteomes" id="UP000273811">
    <property type="component" value="Unassembled WGS sequence"/>
</dbReference>
<accession>A0A443IVP7</accession>
<gene>
    <name evidence="1" type="ORF">D4N35_007355</name>
</gene>
<dbReference type="InterPro" id="IPR020255">
    <property type="entry name" value="CsgA"/>
</dbReference>
<reference evidence="1" key="1">
    <citation type="submission" date="2018-12" db="EMBL/GenBank/DDBJ databases">
        <authorList>
            <person name="Sun L."/>
            <person name="Chen Z."/>
        </authorList>
    </citation>
    <scope>NUCLEOTIDE SEQUENCE [LARGE SCALE GENOMIC DNA]</scope>
    <source>
        <strain evidence="1">DSM 16012</strain>
    </source>
</reference>
<organism evidence="1 2">
    <name type="scientific">Siminovitchia fortis</name>
    <dbReference type="NCBI Taxonomy" id="254758"/>
    <lineage>
        <taxon>Bacteria</taxon>
        <taxon>Bacillati</taxon>
        <taxon>Bacillota</taxon>
        <taxon>Bacilli</taxon>
        <taxon>Bacillales</taxon>
        <taxon>Bacillaceae</taxon>
        <taxon>Siminovitchia</taxon>
    </lineage>
</organism>
<dbReference type="EMBL" id="QYTU02000012">
    <property type="protein sequence ID" value="RWR12217.1"/>
    <property type="molecule type" value="Genomic_DNA"/>
</dbReference>
<protein>
    <submittedName>
        <fullName evidence="1">Sporulation protein</fullName>
    </submittedName>
</protein>
<evidence type="ECO:0000313" key="2">
    <source>
        <dbReference type="Proteomes" id="UP000273811"/>
    </source>
</evidence>
<keyword evidence="2" id="KW-1185">Reference proteome</keyword>